<dbReference type="PANTHER" id="PTHR23112:SF0">
    <property type="entry name" value="TRANSMEMBRANE PROTEIN 116"/>
    <property type="match status" value="1"/>
</dbReference>
<dbReference type="AlphaFoldDB" id="A0AAD6Z5M5"/>
<keyword evidence="8" id="KW-1185">Reference proteome</keyword>
<feature type="transmembrane region" description="Helical" evidence="6">
    <location>
        <begin position="85"/>
        <end position="112"/>
    </location>
</feature>
<comment type="subcellular location">
    <subcellularLocation>
        <location evidence="1">Membrane</location>
        <topology evidence="1">Multi-pass membrane protein</topology>
    </subcellularLocation>
</comment>
<dbReference type="Proteomes" id="UP001218218">
    <property type="component" value="Unassembled WGS sequence"/>
</dbReference>
<feature type="transmembrane region" description="Helical" evidence="6">
    <location>
        <begin position="175"/>
        <end position="196"/>
    </location>
</feature>
<dbReference type="GO" id="GO:0007189">
    <property type="term" value="P:adenylate cyclase-activating G protein-coupled receptor signaling pathway"/>
    <property type="evidence" value="ECO:0007669"/>
    <property type="project" value="TreeGrafter"/>
</dbReference>
<feature type="transmembrane region" description="Helical" evidence="6">
    <location>
        <begin position="16"/>
        <end position="39"/>
    </location>
</feature>
<dbReference type="PANTHER" id="PTHR23112">
    <property type="entry name" value="G PROTEIN-COUPLED RECEPTOR 157-RELATED"/>
    <property type="match status" value="1"/>
</dbReference>
<dbReference type="Gene3D" id="1.20.1070.10">
    <property type="entry name" value="Rhodopsin 7-helix transmembrane proteins"/>
    <property type="match status" value="1"/>
</dbReference>
<keyword evidence="3 6" id="KW-1133">Transmembrane helix</keyword>
<sequence>MAFEFTPHMTVVSNNLWAVSSAVGAGLCFLVLVIIAAVWSYPKSRAHLDRVSFRVVIYVVFANMLFGTASAVGGTRIGPGFLCGFSIFILQLTLQFSGFLLFSIALNLQLVVVHGKNGQRLEKYYLIGSTLLAFALVIPPYAAHQYGWDPLEKDCWYTNDDRSQRIAWQVATQTAWTFLTVIGELICSAKVFIFLFRHDLRLRKVFTLATGSMSHASRVSSTAPQMIKATRYKSVILRVALYPAVSCVVNLLSIATVLHSTISNGIHNTTDYNVLLLSDFLYGGRAIVYGLLAASDPALIRGVTTLIRAILGSPESTTSVIDPTSIASSNDNRVIVHVELSSFQSPPPPEERNTNFKPTQNEDMLKQDHSGHGVPAVLDDYDLRPSRYPEALANSEQNVTFDSRSTAFEGWTRRRAEKRMIEEDSFEKKL</sequence>
<feature type="transmembrane region" description="Helical" evidence="6">
    <location>
        <begin position="124"/>
        <end position="143"/>
    </location>
</feature>
<feature type="region of interest" description="Disordered" evidence="5">
    <location>
        <begin position="342"/>
        <end position="371"/>
    </location>
</feature>
<evidence type="ECO:0008006" key="9">
    <source>
        <dbReference type="Google" id="ProtNLM"/>
    </source>
</evidence>
<organism evidence="7 8">
    <name type="scientific">Mycena albidolilacea</name>
    <dbReference type="NCBI Taxonomy" id="1033008"/>
    <lineage>
        <taxon>Eukaryota</taxon>
        <taxon>Fungi</taxon>
        <taxon>Dikarya</taxon>
        <taxon>Basidiomycota</taxon>
        <taxon>Agaricomycotina</taxon>
        <taxon>Agaricomycetes</taxon>
        <taxon>Agaricomycetidae</taxon>
        <taxon>Agaricales</taxon>
        <taxon>Marasmiineae</taxon>
        <taxon>Mycenaceae</taxon>
        <taxon>Mycena</taxon>
    </lineage>
</organism>
<dbReference type="GO" id="GO:0005886">
    <property type="term" value="C:plasma membrane"/>
    <property type="evidence" value="ECO:0007669"/>
    <property type="project" value="TreeGrafter"/>
</dbReference>
<name>A0AAD6Z5M5_9AGAR</name>
<dbReference type="EMBL" id="JARIHO010000088">
    <property type="protein sequence ID" value="KAJ7307637.1"/>
    <property type="molecule type" value="Genomic_DNA"/>
</dbReference>
<keyword evidence="2 6" id="KW-0812">Transmembrane</keyword>
<evidence type="ECO:0000256" key="2">
    <source>
        <dbReference type="ARBA" id="ARBA00022692"/>
    </source>
</evidence>
<reference evidence="7" key="1">
    <citation type="submission" date="2023-03" db="EMBL/GenBank/DDBJ databases">
        <title>Massive genome expansion in bonnet fungi (Mycena s.s.) driven by repeated elements and novel gene families across ecological guilds.</title>
        <authorList>
            <consortium name="Lawrence Berkeley National Laboratory"/>
            <person name="Harder C.B."/>
            <person name="Miyauchi S."/>
            <person name="Viragh M."/>
            <person name="Kuo A."/>
            <person name="Thoen E."/>
            <person name="Andreopoulos B."/>
            <person name="Lu D."/>
            <person name="Skrede I."/>
            <person name="Drula E."/>
            <person name="Henrissat B."/>
            <person name="Morin E."/>
            <person name="Kohler A."/>
            <person name="Barry K."/>
            <person name="LaButti K."/>
            <person name="Morin E."/>
            <person name="Salamov A."/>
            <person name="Lipzen A."/>
            <person name="Mereny Z."/>
            <person name="Hegedus B."/>
            <person name="Baldrian P."/>
            <person name="Stursova M."/>
            <person name="Weitz H."/>
            <person name="Taylor A."/>
            <person name="Grigoriev I.V."/>
            <person name="Nagy L.G."/>
            <person name="Martin F."/>
            <person name="Kauserud H."/>
        </authorList>
    </citation>
    <scope>NUCLEOTIDE SEQUENCE</scope>
    <source>
        <strain evidence="7">CBHHK002</strain>
    </source>
</reference>
<evidence type="ECO:0000256" key="4">
    <source>
        <dbReference type="ARBA" id="ARBA00023136"/>
    </source>
</evidence>
<dbReference type="GO" id="GO:0004930">
    <property type="term" value="F:G protein-coupled receptor activity"/>
    <property type="evidence" value="ECO:0007669"/>
    <property type="project" value="TreeGrafter"/>
</dbReference>
<feature type="transmembrane region" description="Helical" evidence="6">
    <location>
        <begin position="235"/>
        <end position="258"/>
    </location>
</feature>
<feature type="transmembrane region" description="Helical" evidence="6">
    <location>
        <begin position="51"/>
        <end position="73"/>
    </location>
</feature>
<dbReference type="SUPFAM" id="SSF81321">
    <property type="entry name" value="Family A G protein-coupled receptor-like"/>
    <property type="match status" value="1"/>
</dbReference>
<evidence type="ECO:0000256" key="1">
    <source>
        <dbReference type="ARBA" id="ARBA00004141"/>
    </source>
</evidence>
<evidence type="ECO:0000313" key="8">
    <source>
        <dbReference type="Proteomes" id="UP001218218"/>
    </source>
</evidence>
<accession>A0AAD6Z5M5</accession>
<gene>
    <name evidence="7" type="ORF">DFH08DRAFT_757875</name>
</gene>
<comment type="caution">
    <text evidence="7">The sequence shown here is derived from an EMBL/GenBank/DDBJ whole genome shotgun (WGS) entry which is preliminary data.</text>
</comment>
<evidence type="ECO:0000256" key="5">
    <source>
        <dbReference type="SAM" id="MobiDB-lite"/>
    </source>
</evidence>
<protein>
    <recommendedName>
        <fullName evidence="9">G-protein coupled receptors family 2 profile 2 domain-containing protein</fullName>
    </recommendedName>
</protein>
<evidence type="ECO:0000313" key="7">
    <source>
        <dbReference type="EMBL" id="KAJ7307637.1"/>
    </source>
</evidence>
<evidence type="ECO:0000256" key="3">
    <source>
        <dbReference type="ARBA" id="ARBA00022989"/>
    </source>
</evidence>
<evidence type="ECO:0000256" key="6">
    <source>
        <dbReference type="SAM" id="Phobius"/>
    </source>
</evidence>
<keyword evidence="4 6" id="KW-0472">Membrane</keyword>
<proteinExistence type="predicted"/>